<dbReference type="Pfam" id="PF05965">
    <property type="entry name" value="FYRC"/>
    <property type="match status" value="1"/>
</dbReference>
<dbReference type="Gene3D" id="3.30.160.360">
    <property type="match status" value="2"/>
</dbReference>
<name>A0A7J6XGX0_THATH</name>
<reference evidence="1 2" key="1">
    <citation type="submission" date="2020-06" db="EMBL/GenBank/DDBJ databases">
        <title>Transcriptomic and genomic resources for Thalictrum thalictroides and T. hernandezii: Facilitating candidate gene discovery in an emerging model plant lineage.</title>
        <authorList>
            <person name="Arias T."/>
            <person name="Riano-Pachon D.M."/>
            <person name="Di Stilio V.S."/>
        </authorList>
    </citation>
    <scope>NUCLEOTIDE SEQUENCE [LARGE SCALE GENOMIC DNA]</scope>
    <source>
        <strain evidence="2">cv. WT478/WT964</strain>
        <tissue evidence="1">Leaves</tissue>
    </source>
</reference>
<evidence type="ECO:0000313" key="2">
    <source>
        <dbReference type="Proteomes" id="UP000554482"/>
    </source>
</evidence>
<dbReference type="GO" id="GO:0005634">
    <property type="term" value="C:nucleus"/>
    <property type="evidence" value="ECO:0007669"/>
    <property type="project" value="InterPro"/>
</dbReference>
<keyword evidence="2" id="KW-1185">Reference proteome</keyword>
<dbReference type="EMBL" id="JABWDY010000110">
    <property type="protein sequence ID" value="KAF5208355.1"/>
    <property type="molecule type" value="Genomic_DNA"/>
</dbReference>
<comment type="caution">
    <text evidence="1">The sequence shown here is derived from an EMBL/GenBank/DDBJ whole genome shotgun (WGS) entry which is preliminary data.</text>
</comment>
<proteinExistence type="predicted"/>
<dbReference type="InterPro" id="IPR003889">
    <property type="entry name" value="FYrich_C"/>
</dbReference>
<protein>
    <submittedName>
        <fullName evidence="1">Uncharacterized protein</fullName>
    </submittedName>
</protein>
<accession>A0A7J6XGX0</accession>
<sequence length="134" mass="14968">MVCFLLQFKGSTPSACLNTIYRRIRKSGGINFDGFWAGDGLERIHKSGSHMFGFSNPKVSKIIKFKGSTPSACLNTIYRRIRKSGGINFDGFWAGDGLERIHKSGSHMFGFSNPKVSKIIKECINNLFLQSAVW</sequence>
<organism evidence="1 2">
    <name type="scientific">Thalictrum thalictroides</name>
    <name type="common">Rue-anemone</name>
    <name type="synonym">Anemone thalictroides</name>
    <dbReference type="NCBI Taxonomy" id="46969"/>
    <lineage>
        <taxon>Eukaryota</taxon>
        <taxon>Viridiplantae</taxon>
        <taxon>Streptophyta</taxon>
        <taxon>Embryophyta</taxon>
        <taxon>Tracheophyta</taxon>
        <taxon>Spermatophyta</taxon>
        <taxon>Magnoliopsida</taxon>
        <taxon>Ranunculales</taxon>
        <taxon>Ranunculaceae</taxon>
        <taxon>Thalictroideae</taxon>
        <taxon>Thalictrum</taxon>
    </lineage>
</organism>
<dbReference type="AlphaFoldDB" id="A0A7J6XGX0"/>
<dbReference type="Proteomes" id="UP000554482">
    <property type="component" value="Unassembled WGS sequence"/>
</dbReference>
<evidence type="ECO:0000313" key="1">
    <source>
        <dbReference type="EMBL" id="KAF5208355.1"/>
    </source>
</evidence>
<gene>
    <name evidence="1" type="ORF">FRX31_002052</name>
</gene>